<proteinExistence type="predicted"/>
<dbReference type="EMBL" id="JABMCI010000070">
    <property type="protein sequence ID" value="NUU19536.1"/>
    <property type="molecule type" value="Genomic_DNA"/>
</dbReference>
<dbReference type="RefSeq" id="WP_175349397.1">
    <property type="nucleotide sequence ID" value="NZ_JABMCI010000070.1"/>
</dbReference>
<protein>
    <submittedName>
        <fullName evidence="1">Uncharacterized protein</fullName>
    </submittedName>
</protein>
<reference evidence="1 2" key="1">
    <citation type="submission" date="2020-05" db="EMBL/GenBank/DDBJ databases">
        <title>Genome Sequencing of Type Strains.</title>
        <authorList>
            <person name="Lemaire J.F."/>
            <person name="Inderbitzin P."/>
            <person name="Gregorio O.A."/>
            <person name="Collins S.B."/>
            <person name="Wespe N."/>
            <person name="Knight-Connoni V."/>
        </authorList>
    </citation>
    <scope>NUCLEOTIDE SEQUENCE [LARGE SCALE GENOMIC DNA]</scope>
    <source>
        <strain evidence="1 2">ATCC 25174</strain>
    </source>
</reference>
<keyword evidence="2" id="KW-1185">Reference proteome</keyword>
<accession>A0A7Y6DYE5</accession>
<gene>
    <name evidence="1" type="ORF">HP550_20000</name>
</gene>
<organism evidence="1 2">
    <name type="scientific">Cellulomonas humilata</name>
    <dbReference type="NCBI Taxonomy" id="144055"/>
    <lineage>
        <taxon>Bacteria</taxon>
        <taxon>Bacillati</taxon>
        <taxon>Actinomycetota</taxon>
        <taxon>Actinomycetes</taxon>
        <taxon>Micrococcales</taxon>
        <taxon>Cellulomonadaceae</taxon>
        <taxon>Cellulomonas</taxon>
    </lineage>
</organism>
<name>A0A7Y6DYE5_9CELL</name>
<sequence>MRAEQATVTIDRADAIALIGIVASVAGHAAAGDVTPKAMARIQRRLAADLGVNHSAPLGELLTMVNQRLRRAIGEPV</sequence>
<evidence type="ECO:0000313" key="1">
    <source>
        <dbReference type="EMBL" id="NUU19536.1"/>
    </source>
</evidence>
<dbReference type="Proteomes" id="UP000565724">
    <property type="component" value="Unassembled WGS sequence"/>
</dbReference>
<evidence type="ECO:0000313" key="2">
    <source>
        <dbReference type="Proteomes" id="UP000565724"/>
    </source>
</evidence>
<dbReference type="AlphaFoldDB" id="A0A7Y6DYE5"/>
<comment type="caution">
    <text evidence="1">The sequence shown here is derived from an EMBL/GenBank/DDBJ whole genome shotgun (WGS) entry which is preliminary data.</text>
</comment>